<evidence type="ECO:0000259" key="4">
    <source>
        <dbReference type="Pfam" id="PF24850"/>
    </source>
</evidence>
<dbReference type="InterPro" id="IPR055399">
    <property type="entry name" value="CC_BshC"/>
</dbReference>
<comment type="function">
    <text evidence="2">Involved in bacillithiol (BSH) biosynthesis. May catalyze the last step of the pathway, the addition of cysteine to glucosamine malate (GlcN-Mal) to generate BSH.</text>
</comment>
<keyword evidence="6" id="KW-1185">Reference proteome</keyword>
<proteinExistence type="inferred from homology"/>
<feature type="domain" description="Bacillithiol biosynthesis BshC C-terminal coiled-coil" evidence="4">
    <location>
        <begin position="385"/>
        <end position="542"/>
    </location>
</feature>
<dbReference type="Pfam" id="PF10079">
    <property type="entry name" value="Rossmann-like_BshC"/>
    <property type="match status" value="1"/>
</dbReference>
<dbReference type="EC" id="6.-.-.-" evidence="2"/>
<dbReference type="InterPro" id="IPR055398">
    <property type="entry name" value="Rossmann-like_BshC"/>
</dbReference>
<dbReference type="AlphaFoldDB" id="A0A2X4WSA6"/>
<evidence type="ECO:0000259" key="3">
    <source>
        <dbReference type="Pfam" id="PF10079"/>
    </source>
</evidence>
<dbReference type="HAMAP" id="MF_01867">
    <property type="entry name" value="BshC"/>
    <property type="match status" value="1"/>
</dbReference>
<evidence type="ECO:0000313" key="6">
    <source>
        <dbReference type="Proteomes" id="UP000249134"/>
    </source>
</evidence>
<organism evidence="5 6">
    <name type="scientific">Lederbergia lenta</name>
    <name type="common">Bacillus lentus</name>
    <dbReference type="NCBI Taxonomy" id="1467"/>
    <lineage>
        <taxon>Bacteria</taxon>
        <taxon>Bacillati</taxon>
        <taxon>Bacillota</taxon>
        <taxon>Bacilli</taxon>
        <taxon>Bacillales</taxon>
        <taxon>Bacillaceae</taxon>
        <taxon>Lederbergia</taxon>
    </lineage>
</organism>
<keyword evidence="1 2" id="KW-0436">Ligase</keyword>
<evidence type="ECO:0000313" key="5">
    <source>
        <dbReference type="EMBL" id="SQI60510.1"/>
    </source>
</evidence>
<reference evidence="5 6" key="1">
    <citation type="submission" date="2018-06" db="EMBL/GenBank/DDBJ databases">
        <authorList>
            <consortium name="Pathogen Informatics"/>
            <person name="Doyle S."/>
        </authorList>
    </citation>
    <scope>NUCLEOTIDE SEQUENCE [LARGE SCALE GENOMIC DNA]</scope>
    <source>
        <strain evidence="5 6">NCTC4824</strain>
    </source>
</reference>
<evidence type="ECO:0000256" key="1">
    <source>
        <dbReference type="ARBA" id="ARBA00022598"/>
    </source>
</evidence>
<dbReference type="NCBIfam" id="TIGR03998">
    <property type="entry name" value="thiol_BshC"/>
    <property type="match status" value="1"/>
</dbReference>
<dbReference type="GO" id="GO:0016874">
    <property type="term" value="F:ligase activity"/>
    <property type="evidence" value="ECO:0007669"/>
    <property type="project" value="UniProtKB-UniRule"/>
</dbReference>
<evidence type="ECO:0000256" key="2">
    <source>
        <dbReference type="HAMAP-Rule" id="MF_01867"/>
    </source>
</evidence>
<dbReference type="EMBL" id="LS483476">
    <property type="protein sequence ID" value="SQI60510.1"/>
    <property type="molecule type" value="Genomic_DNA"/>
</dbReference>
<feature type="domain" description="Bacillithiol biosynthesis BshC N-terminal Rossmann-like" evidence="3">
    <location>
        <begin position="1"/>
        <end position="381"/>
    </location>
</feature>
<dbReference type="STRING" id="1348624.GCA_001591545_01810"/>
<accession>A0A2X4WSA6</accession>
<dbReference type="PIRSF" id="PIRSF012535">
    <property type="entry name" value="UCP012535"/>
    <property type="match status" value="1"/>
</dbReference>
<name>A0A2X4WSA6_LEDLE</name>
<dbReference type="Pfam" id="PF24850">
    <property type="entry name" value="CC_BshC"/>
    <property type="match status" value="1"/>
</dbReference>
<sequence length="542" mass="63365">MELESVNIPATNDFASLYIKQKEPVKGFFHYDITENAVFEKRYKDVMNAKYKRQELASCIETYMKRFPHSEKTEESISKLRDASSTVVIGGQQAGLLMGPLFTIHKIISIIKLAEQQENLLGKPVVPVFWIAGEDHDFLEINHLYTESNDGMKKTSFSGMNEEKRMVSDIHYDQNQMLEWVNLIFEQFGERKHTNEMITLIHEAVQSYDTFTDFFTYLVTYLFKDYGLLVIDSADKQLRQLEKPYFSRLIENNTEITSAVLSQQDIIENNGFNLAMEVESSSANLFYYINNERILLEFDRTRQLFLSKKTDLVFTKEELFDLLEQYPERFSNNVVTRPMMQEWLFPTLAFIAGPGEIAYWGELKQAFELVNSKMPPIIPRLNISFVESAIERDVEELNLSLQNVIENGISNEREAFIQSVSDQELTGITEKVKDFLVAGYSGIYERVNTIDASLLPLAEKNLAFHLKQFDFLQNKVDISIRSQHKTIINKYDRIERHLSPEKSFQERIWNIFYYLNIRGEMFIHHLMDLEFEFDGKHKIIKI</sequence>
<comment type="similarity">
    <text evidence="2">Belongs to the BshC family.</text>
</comment>
<protein>
    <recommendedName>
        <fullName evidence="2">Putative cysteine ligase BshC</fullName>
        <ecNumber evidence="2">6.-.-.-</ecNumber>
    </recommendedName>
</protein>
<dbReference type="Proteomes" id="UP000249134">
    <property type="component" value="Chromosome 1"/>
</dbReference>
<dbReference type="RefSeq" id="WP_066139938.1">
    <property type="nucleotide sequence ID" value="NZ_CBCSGM010000001.1"/>
</dbReference>
<dbReference type="KEGG" id="blen:NCTC4824_02762"/>
<gene>
    <name evidence="5" type="primary">yllA</name>
    <name evidence="2" type="synonym">bshC</name>
    <name evidence="5" type="ORF">NCTC4824_02762</name>
</gene>
<dbReference type="InterPro" id="IPR011199">
    <property type="entry name" value="Bacillithiol_biosynth_BshC"/>
</dbReference>